<evidence type="ECO:0000256" key="3">
    <source>
        <dbReference type="ARBA" id="ARBA00022729"/>
    </source>
</evidence>
<evidence type="ECO:0000259" key="4">
    <source>
        <dbReference type="PROSITE" id="PS50871"/>
    </source>
</evidence>
<accession>A0A6J8ADW8</accession>
<sequence length="318" mass="36369">MKHNNEYTAGSFVTGDGYKTGTFDVVFNLQRGDKVSVGIGSGYGYTVYVKKVGRNISSELDKIDEPIKQTEIFVESVRDIQLQEQSRLNDSYHEIVERFKVYSKNETEFTREQMNTLLISLSLKTKELRVAEKNRENVLELMQNTLQQEQKQFNQSFELILQNFRLSSNRTIKEMIERQQKYYEVLMKKQSTVAFSSYTTNLQTIRTFTNVKFEKVWTIIGNGYDVSTEIFTAPRQGAYQTTAVVISVSGQRLYTHLRHNNEYTVGNYLTGDGHKTGTFDVVFSLQKGDKISVVCSGGSYTVCSNSSKYTTFSGHLIT</sequence>
<keyword evidence="2" id="KW-0964">Secreted</keyword>
<dbReference type="PROSITE" id="PS50871">
    <property type="entry name" value="C1Q"/>
    <property type="match status" value="1"/>
</dbReference>
<evidence type="ECO:0000256" key="1">
    <source>
        <dbReference type="ARBA" id="ARBA00004613"/>
    </source>
</evidence>
<keyword evidence="6" id="KW-1185">Reference proteome</keyword>
<proteinExistence type="predicted"/>
<dbReference type="SMART" id="SM00110">
    <property type="entry name" value="C1Q"/>
    <property type="match status" value="1"/>
</dbReference>
<dbReference type="OrthoDB" id="6154955at2759"/>
<organism evidence="5 6">
    <name type="scientific">Mytilus coruscus</name>
    <name type="common">Sea mussel</name>
    <dbReference type="NCBI Taxonomy" id="42192"/>
    <lineage>
        <taxon>Eukaryota</taxon>
        <taxon>Metazoa</taxon>
        <taxon>Spiralia</taxon>
        <taxon>Lophotrochozoa</taxon>
        <taxon>Mollusca</taxon>
        <taxon>Bivalvia</taxon>
        <taxon>Autobranchia</taxon>
        <taxon>Pteriomorphia</taxon>
        <taxon>Mytilida</taxon>
        <taxon>Mytiloidea</taxon>
        <taxon>Mytilidae</taxon>
        <taxon>Mytilinae</taxon>
        <taxon>Mytilus</taxon>
    </lineage>
</organism>
<dbReference type="SUPFAM" id="SSF49842">
    <property type="entry name" value="TNF-like"/>
    <property type="match status" value="1"/>
</dbReference>
<dbReference type="InterPro" id="IPR008983">
    <property type="entry name" value="Tumour_necrosis_fac-like_dom"/>
</dbReference>
<dbReference type="Pfam" id="PF00386">
    <property type="entry name" value="C1q"/>
    <property type="match status" value="1"/>
</dbReference>
<comment type="subcellular location">
    <subcellularLocation>
        <location evidence="1">Secreted</location>
    </subcellularLocation>
</comment>
<reference evidence="5 6" key="1">
    <citation type="submission" date="2020-06" db="EMBL/GenBank/DDBJ databases">
        <authorList>
            <person name="Li R."/>
            <person name="Bekaert M."/>
        </authorList>
    </citation>
    <scope>NUCLEOTIDE SEQUENCE [LARGE SCALE GENOMIC DNA]</scope>
    <source>
        <strain evidence="6">wild</strain>
    </source>
</reference>
<dbReference type="InterPro" id="IPR050822">
    <property type="entry name" value="Cerebellin_Synaptic_Org"/>
</dbReference>
<dbReference type="GO" id="GO:0005576">
    <property type="term" value="C:extracellular region"/>
    <property type="evidence" value="ECO:0007669"/>
    <property type="project" value="UniProtKB-SubCell"/>
</dbReference>
<feature type="domain" description="C1q" evidence="4">
    <location>
        <begin position="188"/>
        <end position="318"/>
    </location>
</feature>
<dbReference type="PANTHER" id="PTHR22923:SF116">
    <property type="entry name" value="C1Q DOMAIN-CONTAINING PROTEIN"/>
    <property type="match status" value="1"/>
</dbReference>
<dbReference type="AlphaFoldDB" id="A0A6J8ADW8"/>
<keyword evidence="3" id="KW-0732">Signal</keyword>
<gene>
    <name evidence="5" type="ORF">MCOR_6074</name>
</gene>
<protein>
    <recommendedName>
        <fullName evidence="4">C1q domain-containing protein</fullName>
    </recommendedName>
</protein>
<dbReference type="PANTHER" id="PTHR22923">
    <property type="entry name" value="CEREBELLIN-RELATED"/>
    <property type="match status" value="1"/>
</dbReference>
<dbReference type="EMBL" id="CACVKT020001120">
    <property type="protein sequence ID" value="CAC5365376.1"/>
    <property type="molecule type" value="Genomic_DNA"/>
</dbReference>
<evidence type="ECO:0000256" key="2">
    <source>
        <dbReference type="ARBA" id="ARBA00022525"/>
    </source>
</evidence>
<dbReference type="Proteomes" id="UP000507470">
    <property type="component" value="Unassembled WGS sequence"/>
</dbReference>
<evidence type="ECO:0000313" key="5">
    <source>
        <dbReference type="EMBL" id="CAC5365376.1"/>
    </source>
</evidence>
<dbReference type="InterPro" id="IPR001073">
    <property type="entry name" value="C1q_dom"/>
</dbReference>
<name>A0A6J8ADW8_MYTCO</name>
<evidence type="ECO:0000313" key="6">
    <source>
        <dbReference type="Proteomes" id="UP000507470"/>
    </source>
</evidence>
<dbReference type="Gene3D" id="2.60.120.40">
    <property type="match status" value="1"/>
</dbReference>